<proteinExistence type="inferred from homology"/>
<feature type="binding site" evidence="11">
    <location>
        <position position="209"/>
    </location>
    <ligand>
        <name>FMN</name>
        <dbReference type="ChEBI" id="CHEBI:58210"/>
    </ligand>
</feature>
<evidence type="ECO:0000313" key="14">
    <source>
        <dbReference type="Proteomes" id="UP000009875"/>
    </source>
</evidence>
<dbReference type="PANTHER" id="PTHR43665">
    <property type="entry name" value="ISOPENTENYL-DIPHOSPHATE DELTA-ISOMERASE"/>
    <property type="match status" value="1"/>
</dbReference>
<comment type="similarity">
    <text evidence="11">Belongs to the IPP isomerase type 2 family.</text>
</comment>
<keyword evidence="3 11" id="KW-0285">Flavoprotein</keyword>
<comment type="caution">
    <text evidence="13">The sequence shown here is derived from an EMBL/GenBank/DDBJ whole genome shotgun (WGS) entry which is preliminary data.</text>
</comment>
<dbReference type="PIRSF" id="PIRSF003314">
    <property type="entry name" value="IPP_isomerase"/>
    <property type="match status" value="1"/>
</dbReference>
<dbReference type="InterPro" id="IPR013785">
    <property type="entry name" value="Aldolase_TIM"/>
</dbReference>
<feature type="binding site" evidence="11">
    <location>
        <position position="153"/>
    </location>
    <ligand>
        <name>Mg(2+)</name>
        <dbReference type="ChEBI" id="CHEBI:18420"/>
    </ligand>
</feature>
<dbReference type="HAMAP" id="MF_00354">
    <property type="entry name" value="Idi_2"/>
    <property type="match status" value="1"/>
</dbReference>
<dbReference type="Proteomes" id="UP000009875">
    <property type="component" value="Unassembled WGS sequence"/>
</dbReference>
<accession>K9E976</accession>
<keyword evidence="9 11" id="KW-0413">Isomerase</keyword>
<dbReference type="NCBIfam" id="TIGR02151">
    <property type="entry name" value="IPP_isom_2"/>
    <property type="match status" value="1"/>
</dbReference>
<feature type="binding site" evidence="11">
    <location>
        <position position="93"/>
    </location>
    <ligand>
        <name>FMN</name>
        <dbReference type="ChEBI" id="CHEBI:58210"/>
    </ligand>
</feature>
<evidence type="ECO:0000256" key="6">
    <source>
        <dbReference type="ARBA" id="ARBA00022842"/>
    </source>
</evidence>
<evidence type="ECO:0000256" key="2">
    <source>
        <dbReference type="ARBA" id="ARBA00022490"/>
    </source>
</evidence>
<comment type="subcellular location">
    <subcellularLocation>
        <location evidence="11">Cytoplasm</location>
    </subcellularLocation>
</comment>
<feature type="binding site" evidence="11">
    <location>
        <position position="122"/>
    </location>
    <ligand>
        <name>FMN</name>
        <dbReference type="ChEBI" id="CHEBI:58210"/>
    </ligand>
</feature>
<dbReference type="GO" id="GO:0008299">
    <property type="term" value="P:isoprenoid biosynthetic process"/>
    <property type="evidence" value="ECO:0007669"/>
    <property type="project" value="UniProtKB-UniRule"/>
</dbReference>
<dbReference type="InterPro" id="IPR011179">
    <property type="entry name" value="IPdP_isomerase"/>
</dbReference>
<keyword evidence="14" id="KW-1185">Reference proteome</keyword>
<evidence type="ECO:0000256" key="9">
    <source>
        <dbReference type="ARBA" id="ARBA00023235"/>
    </source>
</evidence>
<dbReference type="HOGENOM" id="CLU_065515_0_0_9"/>
<dbReference type="PATRIC" id="fig|883081.3.peg.1254"/>
<evidence type="ECO:0000256" key="1">
    <source>
        <dbReference type="ARBA" id="ARBA00001917"/>
    </source>
</evidence>
<feature type="binding site" evidence="11">
    <location>
        <begin position="63"/>
        <end position="65"/>
    </location>
    <ligand>
        <name>FMN</name>
        <dbReference type="ChEBI" id="CHEBI:58210"/>
    </ligand>
</feature>
<keyword evidence="8 11" id="KW-0414">Isoprene biosynthesis</keyword>
<dbReference type="PANTHER" id="PTHR43665:SF1">
    <property type="entry name" value="ISOPENTENYL-DIPHOSPHATE DELTA-ISOMERASE"/>
    <property type="match status" value="1"/>
</dbReference>
<comment type="subunit">
    <text evidence="10 11">Homooctamer. Dimer of tetramers.</text>
</comment>
<feature type="domain" description="FMN-dependent dehydrogenase" evidence="12">
    <location>
        <begin position="165"/>
        <end position="322"/>
    </location>
</feature>
<sequence length="357" mass="39188">MTKSNNRKNEHVSLAQKFYSKKESPLKDVQLVHHSLPQTDLDQVDLAVSFAGLNFKAPFFINAMTGGSQWSQTINEKLAIIARESQLAMATGSVSAALKDPSLAPSYQVVRQINPHNIILANLGANHGLENAKRAVDLLQADALQVHLNAPQEIVMPEGDRTFSQWLDNIQAICSGLDLPVIVKEVGFGMSKETVQTLEEAGVTYIDVSGSGGTNFAQIENYRRKENKLDDFEGIGQTTAISLLEAMEARQKSQIIASGGIRTPLDIVKSLALGADLVGISNQILHLAIKDVNKAIETIDQWKEELKKWYTILGAKKSADLQVKTDLVITGQTAAWCQARQIDLTLYAKRRAKSQTR</sequence>
<comment type="cofactor">
    <cofactor evidence="11">
        <name>NADPH</name>
        <dbReference type="ChEBI" id="CHEBI:57783"/>
    </cofactor>
</comment>
<dbReference type="AlphaFoldDB" id="K9E976"/>
<dbReference type="STRING" id="883081.HMPREF9698_01419"/>
<keyword evidence="2 11" id="KW-0963">Cytoplasm</keyword>
<comment type="caution">
    <text evidence="11">Lacks conserved residue(s) required for the propagation of feature annotation.</text>
</comment>
<dbReference type="GO" id="GO:0010181">
    <property type="term" value="F:FMN binding"/>
    <property type="evidence" value="ECO:0007669"/>
    <property type="project" value="UniProtKB-UniRule"/>
</dbReference>
<comment type="catalytic activity">
    <reaction evidence="11">
        <text>isopentenyl diphosphate = dimethylallyl diphosphate</text>
        <dbReference type="Rhea" id="RHEA:23284"/>
        <dbReference type="ChEBI" id="CHEBI:57623"/>
        <dbReference type="ChEBI" id="CHEBI:128769"/>
        <dbReference type="EC" id="5.3.3.2"/>
    </reaction>
</comment>
<feature type="binding site" evidence="11">
    <location>
        <begin position="7"/>
        <end position="8"/>
    </location>
    <ligand>
        <name>substrate</name>
    </ligand>
</feature>
<dbReference type="SMART" id="SM01240">
    <property type="entry name" value="IMPDH"/>
    <property type="match status" value="1"/>
</dbReference>
<reference evidence="13 14" key="1">
    <citation type="submission" date="2012-09" db="EMBL/GenBank/DDBJ databases">
        <title>The Genome Sequence of Alloiococcus otitis ATCC 51267.</title>
        <authorList>
            <consortium name="The Broad Institute Genome Sequencing Platform"/>
            <person name="Earl A."/>
            <person name="Ward D."/>
            <person name="Feldgarden M."/>
            <person name="Gevers D."/>
            <person name="Huys G."/>
            <person name="Walker B."/>
            <person name="Young S.K."/>
            <person name="Zeng Q."/>
            <person name="Gargeya S."/>
            <person name="Fitzgerald M."/>
            <person name="Haas B."/>
            <person name="Abouelleil A."/>
            <person name="Alvarado L."/>
            <person name="Arachchi H.M."/>
            <person name="Berlin A.M."/>
            <person name="Chapman S.B."/>
            <person name="Goldberg J."/>
            <person name="Griggs A."/>
            <person name="Gujja S."/>
            <person name="Hansen M."/>
            <person name="Howarth C."/>
            <person name="Imamovic A."/>
            <person name="Larimer J."/>
            <person name="McCowen C."/>
            <person name="Montmayeur A."/>
            <person name="Murphy C."/>
            <person name="Neiman D."/>
            <person name="Pearson M."/>
            <person name="Priest M."/>
            <person name="Roberts A."/>
            <person name="Saif S."/>
            <person name="Shea T."/>
            <person name="Sisk P."/>
            <person name="Sykes S."/>
            <person name="Wortman J."/>
            <person name="Nusbaum C."/>
            <person name="Birren B."/>
        </authorList>
    </citation>
    <scope>NUCLEOTIDE SEQUENCE [LARGE SCALE GENOMIC DNA]</scope>
    <source>
        <strain evidence="13 14">ATCC 51267</strain>
    </source>
</reference>
<dbReference type="GO" id="GO:0004452">
    <property type="term" value="F:isopentenyl-diphosphate delta-isomerase activity"/>
    <property type="evidence" value="ECO:0007669"/>
    <property type="project" value="UniProtKB-UniRule"/>
</dbReference>
<dbReference type="eggNOG" id="COG1304">
    <property type="taxonomic scope" value="Bacteria"/>
</dbReference>
<feature type="binding site" evidence="11">
    <location>
        <position position="214"/>
    </location>
    <ligand>
        <name>FMN</name>
        <dbReference type="ChEBI" id="CHEBI:58210"/>
    </ligand>
</feature>
<dbReference type="Pfam" id="PF01070">
    <property type="entry name" value="FMN_dh"/>
    <property type="match status" value="1"/>
</dbReference>
<feature type="binding site" evidence="11">
    <location>
        <position position="152"/>
    </location>
    <ligand>
        <name>substrate</name>
    </ligand>
</feature>
<dbReference type="SUPFAM" id="SSF51395">
    <property type="entry name" value="FMN-linked oxidoreductases"/>
    <property type="match status" value="1"/>
</dbReference>
<dbReference type="EMBL" id="AGXA01000022">
    <property type="protein sequence ID" value="EKU93258.1"/>
    <property type="molecule type" value="Genomic_DNA"/>
</dbReference>
<feature type="binding site" evidence="11">
    <location>
        <begin position="260"/>
        <end position="262"/>
    </location>
    <ligand>
        <name>FMN</name>
        <dbReference type="ChEBI" id="CHEBI:58210"/>
    </ligand>
</feature>
<dbReference type="RefSeq" id="WP_003778504.1">
    <property type="nucleotide sequence ID" value="NZ_JH992960.1"/>
</dbReference>
<comment type="function">
    <text evidence="11">Involved in the biosynthesis of isoprenoids. Catalyzes the 1,3-allylic rearrangement of the homoallylic substrate isopentenyl (IPP) to its allylic isomer, dimethylallyl diphosphate (DMAPP).</text>
</comment>
<gene>
    <name evidence="11" type="primary">fni</name>
    <name evidence="13" type="ORF">HMPREF9698_01419</name>
</gene>
<evidence type="ECO:0000256" key="3">
    <source>
        <dbReference type="ARBA" id="ARBA00022630"/>
    </source>
</evidence>
<evidence type="ECO:0000313" key="13">
    <source>
        <dbReference type="EMBL" id="EKU93258.1"/>
    </source>
</evidence>
<dbReference type="CDD" id="cd02811">
    <property type="entry name" value="IDI-2_FMN"/>
    <property type="match status" value="1"/>
</dbReference>
<dbReference type="GO" id="GO:0000287">
    <property type="term" value="F:magnesium ion binding"/>
    <property type="evidence" value="ECO:0007669"/>
    <property type="project" value="UniProtKB-UniRule"/>
</dbReference>
<dbReference type="Gene3D" id="3.20.20.70">
    <property type="entry name" value="Aldolase class I"/>
    <property type="match status" value="1"/>
</dbReference>
<protein>
    <recommendedName>
        <fullName evidence="11">Isopentenyl-diphosphate delta-isomerase</fullName>
        <shortName evidence="11">IPP isomerase</shortName>
        <ecNumber evidence="11">5.3.3.2</ecNumber>
    </recommendedName>
    <alternativeName>
        <fullName evidence="11">Isopentenyl diphosphate:dimethylallyl diphosphate isomerase</fullName>
    </alternativeName>
    <alternativeName>
        <fullName evidence="11">Isopentenyl pyrophosphate isomerase</fullName>
    </alternativeName>
    <alternativeName>
        <fullName evidence="11">Type 2 isopentenyl diphosphate isomerase</fullName>
        <shortName evidence="11">IDI-2</shortName>
    </alternativeName>
</protein>
<comment type="cofactor">
    <cofactor evidence="1 11">
        <name>FMN</name>
        <dbReference type="ChEBI" id="CHEBI:58210"/>
    </cofactor>
</comment>
<evidence type="ECO:0000256" key="11">
    <source>
        <dbReference type="HAMAP-Rule" id="MF_00354"/>
    </source>
</evidence>
<keyword evidence="6 11" id="KW-0460">Magnesium</keyword>
<evidence type="ECO:0000256" key="8">
    <source>
        <dbReference type="ARBA" id="ARBA00023229"/>
    </source>
</evidence>
<keyword evidence="7 11" id="KW-0521">NADP</keyword>
<dbReference type="GO" id="GO:0070402">
    <property type="term" value="F:NADPH binding"/>
    <property type="evidence" value="ECO:0007669"/>
    <property type="project" value="UniProtKB-UniRule"/>
</dbReference>
<dbReference type="InterPro" id="IPR000262">
    <property type="entry name" value="FMN-dep_DH"/>
</dbReference>
<feature type="binding site" evidence="11">
    <location>
        <position position="184"/>
    </location>
    <ligand>
        <name>FMN</name>
        <dbReference type="ChEBI" id="CHEBI:58210"/>
    </ligand>
</feature>
<dbReference type="GO" id="GO:0016491">
    <property type="term" value="F:oxidoreductase activity"/>
    <property type="evidence" value="ECO:0007669"/>
    <property type="project" value="InterPro"/>
</dbReference>
<keyword evidence="5 11" id="KW-0479">Metal-binding</keyword>
<keyword evidence="4 11" id="KW-0288">FMN</keyword>
<evidence type="ECO:0000256" key="7">
    <source>
        <dbReference type="ARBA" id="ARBA00022857"/>
    </source>
</evidence>
<dbReference type="EC" id="5.3.3.2" evidence="11"/>
<evidence type="ECO:0000256" key="4">
    <source>
        <dbReference type="ARBA" id="ARBA00022643"/>
    </source>
</evidence>
<dbReference type="OrthoDB" id="9795032at2"/>
<feature type="binding site" evidence="11">
    <location>
        <begin position="281"/>
        <end position="282"/>
    </location>
    <ligand>
        <name>FMN</name>
        <dbReference type="ChEBI" id="CHEBI:58210"/>
    </ligand>
</feature>
<dbReference type="GO" id="GO:0005737">
    <property type="term" value="C:cytoplasm"/>
    <property type="evidence" value="ECO:0007669"/>
    <property type="project" value="UniProtKB-SubCell"/>
</dbReference>
<evidence type="ECO:0000259" key="12">
    <source>
        <dbReference type="Pfam" id="PF01070"/>
    </source>
</evidence>
<evidence type="ECO:0000256" key="5">
    <source>
        <dbReference type="ARBA" id="ARBA00022723"/>
    </source>
</evidence>
<evidence type="ECO:0000256" key="10">
    <source>
        <dbReference type="ARBA" id="ARBA00025810"/>
    </source>
</evidence>
<organism evidence="13 14">
    <name type="scientific">Alloiococcus otitis ATCC 51267</name>
    <dbReference type="NCBI Taxonomy" id="883081"/>
    <lineage>
        <taxon>Bacteria</taxon>
        <taxon>Bacillati</taxon>
        <taxon>Bacillota</taxon>
        <taxon>Bacilli</taxon>
        <taxon>Lactobacillales</taxon>
        <taxon>Carnobacteriaceae</taxon>
        <taxon>Alloiococcus</taxon>
    </lineage>
</organism>
<name>K9E976_9LACT</name>
<comment type="cofactor">
    <cofactor evidence="11">
        <name>Mg(2+)</name>
        <dbReference type="ChEBI" id="CHEBI:18420"/>
    </cofactor>
</comment>